<dbReference type="InterPro" id="IPR036388">
    <property type="entry name" value="WH-like_DNA-bd_sf"/>
</dbReference>
<dbReference type="GO" id="GO:0005737">
    <property type="term" value="C:cytoplasm"/>
    <property type="evidence" value="ECO:0007669"/>
    <property type="project" value="UniProtKB-SubCell"/>
</dbReference>
<accession>A0A2T7UQ07</accession>
<dbReference type="GO" id="GO:0003700">
    <property type="term" value="F:DNA-binding transcription factor activity"/>
    <property type="evidence" value="ECO:0007669"/>
    <property type="project" value="InterPro"/>
</dbReference>
<reference evidence="7 8" key="1">
    <citation type="journal article" date="2011" name="Syst. Appl. Microbiol.">
        <title>Defluviimonas denitrificans gen. nov., sp. nov., and Pararhodobacter aggregans gen. nov., sp. nov., non-phototrophic Rhodobacteraceae from the biofilter of a marine aquaculture.</title>
        <authorList>
            <person name="Foesel B.U."/>
            <person name="Drake H.L."/>
            <person name="Schramm A."/>
        </authorList>
    </citation>
    <scope>NUCLEOTIDE SEQUENCE [LARGE SCALE GENOMIC DNA]</scope>
    <source>
        <strain evidence="7 8">D1-19</strain>
    </source>
</reference>
<evidence type="ECO:0000259" key="6">
    <source>
        <dbReference type="PROSITE" id="PS50995"/>
    </source>
</evidence>
<dbReference type="Proteomes" id="UP000244810">
    <property type="component" value="Unassembled WGS sequence"/>
</dbReference>
<gene>
    <name evidence="7" type="ORF">DDE23_14135</name>
</gene>
<comment type="subcellular location">
    <subcellularLocation>
        <location evidence="1">Cytoplasm</location>
    </subcellularLocation>
</comment>
<evidence type="ECO:0000256" key="4">
    <source>
        <dbReference type="ARBA" id="ARBA00023125"/>
    </source>
</evidence>
<dbReference type="PROSITE" id="PS50995">
    <property type="entry name" value="HTH_MARR_2"/>
    <property type="match status" value="1"/>
</dbReference>
<dbReference type="InterPro" id="IPR039422">
    <property type="entry name" value="MarR/SlyA-like"/>
</dbReference>
<evidence type="ECO:0000313" key="8">
    <source>
        <dbReference type="Proteomes" id="UP000244810"/>
    </source>
</evidence>
<dbReference type="InterPro" id="IPR000835">
    <property type="entry name" value="HTH_MarR-typ"/>
</dbReference>
<keyword evidence="8" id="KW-1185">Reference proteome</keyword>
<evidence type="ECO:0000256" key="3">
    <source>
        <dbReference type="ARBA" id="ARBA00023015"/>
    </source>
</evidence>
<dbReference type="Pfam" id="PF22381">
    <property type="entry name" value="Staph_reg_Sar_Rot"/>
    <property type="match status" value="1"/>
</dbReference>
<keyword evidence="2" id="KW-0963">Cytoplasm</keyword>
<evidence type="ECO:0000313" key="7">
    <source>
        <dbReference type="EMBL" id="PVE46820.1"/>
    </source>
</evidence>
<dbReference type="PANTHER" id="PTHR33164:SF5">
    <property type="entry name" value="ORGANIC HYDROPEROXIDE RESISTANCE TRANSCRIPTIONAL REGULATOR"/>
    <property type="match status" value="1"/>
</dbReference>
<dbReference type="FunFam" id="1.10.10.10:FF:000163">
    <property type="entry name" value="MarR family transcriptional regulator"/>
    <property type="match status" value="1"/>
</dbReference>
<comment type="caution">
    <text evidence="7">The sequence shown here is derived from an EMBL/GenBank/DDBJ whole genome shotgun (WGS) entry which is preliminary data.</text>
</comment>
<keyword evidence="5" id="KW-0804">Transcription</keyword>
<protein>
    <submittedName>
        <fullName evidence="7">MarR family transcriptional regulator</fullName>
    </submittedName>
</protein>
<keyword evidence="4" id="KW-0238">DNA-binding</keyword>
<dbReference type="RefSeq" id="WP_107752392.1">
    <property type="nucleotide sequence ID" value="NZ_QBKF01000007.1"/>
</dbReference>
<feature type="domain" description="HTH marR-type" evidence="6">
    <location>
        <begin position="6"/>
        <end position="136"/>
    </location>
</feature>
<dbReference type="EMBL" id="QDDR01000007">
    <property type="protein sequence ID" value="PVE46820.1"/>
    <property type="molecule type" value="Genomic_DNA"/>
</dbReference>
<evidence type="ECO:0000256" key="1">
    <source>
        <dbReference type="ARBA" id="ARBA00004496"/>
    </source>
</evidence>
<dbReference type="AlphaFoldDB" id="A0A2T7UQ07"/>
<dbReference type="PANTHER" id="PTHR33164">
    <property type="entry name" value="TRANSCRIPTIONAL REGULATOR, MARR FAMILY"/>
    <property type="match status" value="1"/>
</dbReference>
<dbReference type="InterPro" id="IPR036390">
    <property type="entry name" value="WH_DNA-bd_sf"/>
</dbReference>
<organism evidence="7 8">
    <name type="scientific">Pararhodobacter aggregans</name>
    <dbReference type="NCBI Taxonomy" id="404875"/>
    <lineage>
        <taxon>Bacteria</taxon>
        <taxon>Pseudomonadati</taxon>
        <taxon>Pseudomonadota</taxon>
        <taxon>Alphaproteobacteria</taxon>
        <taxon>Rhodobacterales</taxon>
        <taxon>Paracoccaceae</taxon>
        <taxon>Pararhodobacter</taxon>
    </lineage>
</organism>
<keyword evidence="3" id="KW-0805">Transcription regulation</keyword>
<dbReference type="InterPro" id="IPR055166">
    <property type="entry name" value="Transc_reg_Sar_Rot_HTH"/>
</dbReference>
<dbReference type="Gene3D" id="1.10.10.10">
    <property type="entry name" value="Winged helix-like DNA-binding domain superfamily/Winged helix DNA-binding domain"/>
    <property type="match status" value="1"/>
</dbReference>
<sequence>MPIAPVDMLCFSLYSAQHAMQAAYKPLLDPLGLTYPQYLVLSALWVQDDQTVGALGLQLALETNTLTPLLKRMEAAGLIARRRDRADERQVRITLAPGGEALRQKAAHVPACFLEATGMSLPEVVALRDQVKGLRDRLKLRASS</sequence>
<dbReference type="SMART" id="SM00347">
    <property type="entry name" value="HTH_MARR"/>
    <property type="match status" value="1"/>
</dbReference>
<evidence type="ECO:0000256" key="5">
    <source>
        <dbReference type="ARBA" id="ARBA00023163"/>
    </source>
</evidence>
<dbReference type="OrthoDB" id="9806864at2"/>
<dbReference type="GO" id="GO:0006950">
    <property type="term" value="P:response to stress"/>
    <property type="evidence" value="ECO:0007669"/>
    <property type="project" value="TreeGrafter"/>
</dbReference>
<dbReference type="GO" id="GO:0003677">
    <property type="term" value="F:DNA binding"/>
    <property type="evidence" value="ECO:0007669"/>
    <property type="project" value="UniProtKB-KW"/>
</dbReference>
<evidence type="ECO:0000256" key="2">
    <source>
        <dbReference type="ARBA" id="ARBA00022490"/>
    </source>
</evidence>
<name>A0A2T7UQ07_9RHOB</name>
<dbReference type="SUPFAM" id="SSF46785">
    <property type="entry name" value="Winged helix' DNA-binding domain"/>
    <property type="match status" value="1"/>
</dbReference>
<proteinExistence type="predicted"/>